<dbReference type="Gene3D" id="3.50.40.10">
    <property type="entry name" value="Phenylalanyl-trna Synthetase, Chain B, domain 3"/>
    <property type="match status" value="1"/>
</dbReference>
<name>A0A0A2GAK3_9PORP</name>
<dbReference type="GO" id="GO:0003723">
    <property type="term" value="F:RNA binding"/>
    <property type="evidence" value="ECO:0007669"/>
    <property type="project" value="InterPro"/>
</dbReference>
<organism evidence="2 3">
    <name type="scientific">Porphyromonas gingivicanis</name>
    <dbReference type="NCBI Taxonomy" id="266762"/>
    <lineage>
        <taxon>Bacteria</taxon>
        <taxon>Pseudomonadati</taxon>
        <taxon>Bacteroidota</taxon>
        <taxon>Bacteroidia</taxon>
        <taxon>Bacteroidales</taxon>
        <taxon>Porphyromonadaceae</taxon>
        <taxon>Porphyromonas</taxon>
    </lineage>
</organism>
<evidence type="ECO:0000313" key="3">
    <source>
        <dbReference type="Proteomes" id="UP000030134"/>
    </source>
</evidence>
<dbReference type="InterPro" id="IPR005146">
    <property type="entry name" value="B3/B4_tRNA-bd"/>
</dbReference>
<dbReference type="eggNOG" id="COG3382">
    <property type="taxonomic scope" value="Bacteria"/>
</dbReference>
<dbReference type="SUPFAM" id="SSF56037">
    <property type="entry name" value="PheT/TilS domain"/>
    <property type="match status" value="1"/>
</dbReference>
<proteinExistence type="predicted"/>
<dbReference type="InterPro" id="IPR020825">
    <property type="entry name" value="Phe-tRNA_synthase-like_B3/B4"/>
</dbReference>
<feature type="domain" description="B3/B4 tRNA-binding" evidence="1">
    <location>
        <begin position="63"/>
        <end position="216"/>
    </location>
</feature>
<dbReference type="RefSeq" id="WP_036884485.1">
    <property type="nucleotide sequence ID" value="NZ_JQZW01000012.1"/>
</dbReference>
<dbReference type="PANTHER" id="PTHR39209:SF2">
    <property type="entry name" value="CYTOPLASMIC PROTEIN"/>
    <property type="match status" value="1"/>
</dbReference>
<protein>
    <recommendedName>
        <fullName evidence="1">B3/B4 tRNA-binding domain-containing protein</fullName>
    </recommendedName>
</protein>
<keyword evidence="3" id="KW-1185">Reference proteome</keyword>
<dbReference type="PANTHER" id="PTHR39209">
    <property type="match status" value="1"/>
</dbReference>
<gene>
    <name evidence="2" type="ORF">HQ36_06190</name>
</gene>
<dbReference type="GO" id="GO:0004826">
    <property type="term" value="F:phenylalanine-tRNA ligase activity"/>
    <property type="evidence" value="ECO:0007669"/>
    <property type="project" value="InterPro"/>
</dbReference>
<dbReference type="Pfam" id="PF03483">
    <property type="entry name" value="B3_4"/>
    <property type="match status" value="1"/>
</dbReference>
<accession>A0A0A2GAK3</accession>
<evidence type="ECO:0000313" key="2">
    <source>
        <dbReference type="EMBL" id="KGN97484.1"/>
    </source>
</evidence>
<reference evidence="2 3" key="1">
    <citation type="submission" date="2014-08" db="EMBL/GenBank/DDBJ databases">
        <title>Porphyromonas gingivicanis strain:COT-022_OH1391 Genome sequencing.</title>
        <authorList>
            <person name="Wallis C."/>
            <person name="Deusch O."/>
            <person name="O'Flynn C."/>
            <person name="Davis I."/>
            <person name="Jospin G."/>
            <person name="Darling A.E."/>
            <person name="Coil D.A."/>
            <person name="Alexiev A."/>
            <person name="Horsfall A."/>
            <person name="Kirkwood N."/>
            <person name="Harris S."/>
            <person name="Eisen J.A."/>
        </authorList>
    </citation>
    <scope>NUCLEOTIDE SEQUENCE [LARGE SCALE GENOMIC DNA]</scope>
    <source>
        <strain evidence="3">COT-022 OH1391</strain>
    </source>
</reference>
<comment type="caution">
    <text evidence="2">The sequence shown here is derived from an EMBL/GenBank/DDBJ whole genome shotgun (WGS) entry which is preliminary data.</text>
</comment>
<dbReference type="Proteomes" id="UP000030134">
    <property type="component" value="Unassembled WGS sequence"/>
</dbReference>
<dbReference type="STRING" id="266762.HQ36_06190"/>
<sequence>MAREIRIETSFAEILPDFTVAVLEADITNKLVDMSLQRELNRTIGIVALSGGVDKIKDLETIASTREAYKRLGKDPNRYRPAAEQLRRRILKGLGLYTINQLVDIGNLVSLETGFSIGVFDADKVGQHILLRQGKAEDDFEGIGRGTLNVENLPLYVDENAPFATPTSDAEHTKVTLSTKRTLVFINSYLPKKEENMILLSEALDMLKELLVKHVEARNIEQWFVTS</sequence>
<evidence type="ECO:0000259" key="1">
    <source>
        <dbReference type="SMART" id="SM00873"/>
    </source>
</evidence>
<dbReference type="AlphaFoldDB" id="A0A0A2GAK3"/>
<dbReference type="EMBL" id="JQZW01000012">
    <property type="protein sequence ID" value="KGN97484.1"/>
    <property type="molecule type" value="Genomic_DNA"/>
</dbReference>
<dbReference type="SMART" id="SM00873">
    <property type="entry name" value="B3_4"/>
    <property type="match status" value="1"/>
</dbReference>